<comment type="caution">
    <text evidence="1">The sequence shown here is derived from an EMBL/GenBank/DDBJ whole genome shotgun (WGS) entry which is preliminary data.</text>
</comment>
<proteinExistence type="predicted"/>
<protein>
    <recommendedName>
        <fullName evidence="3">F-box domain-containing protein</fullName>
    </recommendedName>
</protein>
<dbReference type="Proteomes" id="UP001175228">
    <property type="component" value="Unassembled WGS sequence"/>
</dbReference>
<keyword evidence="2" id="KW-1185">Reference proteome</keyword>
<dbReference type="AlphaFoldDB" id="A0AA39Q8I4"/>
<organism evidence="1 2">
    <name type="scientific">Armillaria luteobubalina</name>
    <dbReference type="NCBI Taxonomy" id="153913"/>
    <lineage>
        <taxon>Eukaryota</taxon>
        <taxon>Fungi</taxon>
        <taxon>Dikarya</taxon>
        <taxon>Basidiomycota</taxon>
        <taxon>Agaricomycotina</taxon>
        <taxon>Agaricomycetes</taxon>
        <taxon>Agaricomycetidae</taxon>
        <taxon>Agaricales</taxon>
        <taxon>Marasmiineae</taxon>
        <taxon>Physalacriaceae</taxon>
        <taxon>Armillaria</taxon>
    </lineage>
</organism>
<dbReference type="SUPFAM" id="SSF52047">
    <property type="entry name" value="RNI-like"/>
    <property type="match status" value="1"/>
</dbReference>
<evidence type="ECO:0000313" key="1">
    <source>
        <dbReference type="EMBL" id="KAK0498243.1"/>
    </source>
</evidence>
<accession>A0AA39Q8I4</accession>
<dbReference type="Gene3D" id="3.80.10.10">
    <property type="entry name" value="Ribonuclease Inhibitor"/>
    <property type="match status" value="1"/>
</dbReference>
<sequence length="343" mass="38399">MSPEILPPEILCAVVDFVSPDFNALAALSLVCKTWLSPSRRVLFKSLVITPETAQGFLKLSQSPLVSIPDFAQELKICRYKTGDIRYVDSCILESLAPALEKLERLTLLRFEHLLWETPETSLERLLRHFGGITSLWLENNKFADMQHLGDFMSLLPHLQDLTLIYTVLPPTDTNDLSGAGVPRGLRRLCVIGPLPVNSIIAWIAASPTPLSLQRLELGGIGFRITSHVHTLLKGAGPHLRELILRPTSRPFFPGWSPDVSRHLDLSDSTELRTLRLSDAIQPPLCDTIIGVLSTINSPAIEEIVVPILIPFTKEWQERLEDLRAKSMFAHVKKFNHRSTSLM</sequence>
<evidence type="ECO:0008006" key="3">
    <source>
        <dbReference type="Google" id="ProtNLM"/>
    </source>
</evidence>
<evidence type="ECO:0000313" key="2">
    <source>
        <dbReference type="Proteomes" id="UP001175228"/>
    </source>
</evidence>
<reference evidence="1" key="1">
    <citation type="submission" date="2023-06" db="EMBL/GenBank/DDBJ databases">
        <authorList>
            <consortium name="Lawrence Berkeley National Laboratory"/>
            <person name="Ahrendt S."/>
            <person name="Sahu N."/>
            <person name="Indic B."/>
            <person name="Wong-Bajracharya J."/>
            <person name="Merenyi Z."/>
            <person name="Ke H.-M."/>
            <person name="Monk M."/>
            <person name="Kocsube S."/>
            <person name="Drula E."/>
            <person name="Lipzen A."/>
            <person name="Balint B."/>
            <person name="Henrissat B."/>
            <person name="Andreopoulos B."/>
            <person name="Martin F.M."/>
            <person name="Harder C.B."/>
            <person name="Rigling D."/>
            <person name="Ford K.L."/>
            <person name="Foster G.D."/>
            <person name="Pangilinan J."/>
            <person name="Papanicolaou A."/>
            <person name="Barry K."/>
            <person name="LaButti K."/>
            <person name="Viragh M."/>
            <person name="Koriabine M."/>
            <person name="Yan M."/>
            <person name="Riley R."/>
            <person name="Champramary S."/>
            <person name="Plett K.L."/>
            <person name="Tsai I.J."/>
            <person name="Slot J."/>
            <person name="Sipos G."/>
            <person name="Plett J."/>
            <person name="Nagy L.G."/>
            <person name="Grigoriev I.V."/>
        </authorList>
    </citation>
    <scope>NUCLEOTIDE SEQUENCE</scope>
    <source>
        <strain evidence="1">HWK02</strain>
    </source>
</reference>
<name>A0AA39Q8I4_9AGAR</name>
<dbReference type="EMBL" id="JAUEPU010000011">
    <property type="protein sequence ID" value="KAK0498243.1"/>
    <property type="molecule type" value="Genomic_DNA"/>
</dbReference>
<dbReference type="InterPro" id="IPR032675">
    <property type="entry name" value="LRR_dom_sf"/>
</dbReference>
<gene>
    <name evidence="1" type="ORF">EDD18DRAFT_1330507</name>
</gene>